<evidence type="ECO:0000259" key="1">
    <source>
        <dbReference type="Pfam" id="PF04471"/>
    </source>
</evidence>
<dbReference type="InterPro" id="IPR052906">
    <property type="entry name" value="Type_IV_Methyl-Rstrct_Enzyme"/>
</dbReference>
<organism evidence="2">
    <name type="scientific">bioreactor metagenome</name>
    <dbReference type="NCBI Taxonomy" id="1076179"/>
    <lineage>
        <taxon>unclassified sequences</taxon>
        <taxon>metagenomes</taxon>
        <taxon>ecological metagenomes</taxon>
    </lineage>
</organism>
<dbReference type="GO" id="GO:0009307">
    <property type="term" value="P:DNA restriction-modification system"/>
    <property type="evidence" value="ECO:0007669"/>
    <property type="project" value="InterPro"/>
</dbReference>
<comment type="caution">
    <text evidence="2">The sequence shown here is derived from an EMBL/GenBank/DDBJ whole genome shotgun (WGS) entry which is preliminary data.</text>
</comment>
<dbReference type="InterPro" id="IPR011335">
    <property type="entry name" value="Restrct_endonuc-II-like"/>
</dbReference>
<dbReference type="InterPro" id="IPR011856">
    <property type="entry name" value="tRNA_endonuc-like_dom_sf"/>
</dbReference>
<accession>A0A645GS84</accession>
<dbReference type="GO" id="GO:0003677">
    <property type="term" value="F:DNA binding"/>
    <property type="evidence" value="ECO:0007669"/>
    <property type="project" value="InterPro"/>
</dbReference>
<gene>
    <name evidence="2" type="ORF">SDC9_173918</name>
</gene>
<dbReference type="EMBL" id="VSSQ01076033">
    <property type="protein sequence ID" value="MPN26493.1"/>
    <property type="molecule type" value="Genomic_DNA"/>
</dbReference>
<dbReference type="GO" id="GO:0015666">
    <property type="term" value="F:restriction endodeoxyribonuclease activity"/>
    <property type="evidence" value="ECO:0007669"/>
    <property type="project" value="TreeGrafter"/>
</dbReference>
<dbReference type="InterPro" id="IPR007560">
    <property type="entry name" value="Restrct_endonuc_IV_Mrr"/>
</dbReference>
<dbReference type="SUPFAM" id="SSF52980">
    <property type="entry name" value="Restriction endonuclease-like"/>
    <property type="match status" value="1"/>
</dbReference>
<dbReference type="Pfam" id="PF04471">
    <property type="entry name" value="Mrr_cat"/>
    <property type="match status" value="1"/>
</dbReference>
<name>A0A645GS84_9ZZZZ</name>
<sequence length="151" mass="17906">MSKFIYCNKTEKSLLKLSPVEFEWLIELLYINMGYETQWTTQTRDGGKDIIAKIKRTDGWEYVYEECKRYTKTNLSNETVRAIIGTIITDKINRGVIFCTGHVSENLKNYDKRIQIWTLEEIIFLLNSHLGSDWPKRLTVLIENQRIKHKK</sequence>
<protein>
    <recommendedName>
        <fullName evidence="1">Restriction endonuclease type IV Mrr domain-containing protein</fullName>
    </recommendedName>
</protein>
<proteinExistence type="predicted"/>
<dbReference type="PANTHER" id="PTHR30015">
    <property type="entry name" value="MRR RESTRICTION SYSTEM PROTEIN"/>
    <property type="match status" value="1"/>
</dbReference>
<evidence type="ECO:0000313" key="2">
    <source>
        <dbReference type="EMBL" id="MPN26493.1"/>
    </source>
</evidence>
<reference evidence="2" key="1">
    <citation type="submission" date="2019-08" db="EMBL/GenBank/DDBJ databases">
        <authorList>
            <person name="Kucharzyk K."/>
            <person name="Murdoch R.W."/>
            <person name="Higgins S."/>
            <person name="Loffler F."/>
        </authorList>
    </citation>
    <scope>NUCLEOTIDE SEQUENCE</scope>
</reference>
<dbReference type="AlphaFoldDB" id="A0A645GS84"/>
<dbReference type="Gene3D" id="3.40.1350.10">
    <property type="match status" value="1"/>
</dbReference>
<dbReference type="PANTHER" id="PTHR30015:SF7">
    <property type="entry name" value="TYPE IV METHYL-DIRECTED RESTRICTION ENZYME ECOKMRR"/>
    <property type="match status" value="1"/>
</dbReference>
<feature type="domain" description="Restriction endonuclease type IV Mrr" evidence="1">
    <location>
        <begin position="15"/>
        <end position="123"/>
    </location>
</feature>